<evidence type="ECO:0000256" key="1">
    <source>
        <dbReference type="SAM" id="Phobius"/>
    </source>
</evidence>
<keyword evidence="1" id="KW-1133">Transmembrane helix</keyword>
<name>A0A819Q3Y4_9BILA</name>
<feature type="transmembrane region" description="Helical" evidence="1">
    <location>
        <begin position="180"/>
        <end position="201"/>
    </location>
</feature>
<comment type="caution">
    <text evidence="2">The sequence shown here is derived from an EMBL/GenBank/DDBJ whole genome shotgun (WGS) entry which is preliminary data.</text>
</comment>
<sequence>MIGSYLSKTQYLVILYRILGAKVASDVILRNITCFTDPHLTTIGNHVQCHTFEQRLFKLVPVTINDSSVITSNALILSGAQLQRQNRLLPWTFVMKDDQVSAKTNCEHVEYGSEWSYDENLITIRLDKDSFKDLHKTIKTKKNPSVIVSSRYQKYDKNIFDETCGTDLGFCHDDSTLPPAAIAIIIMASICCFITCLSCCIHSHQRQQRLQANFANANTRMNTNPYQQQVIHGPVRVVHVRPVSYVGAVPTSRSFPSIYEAPPPSYEIATASLPSIHGSSSSYPPMIATVEQSHSSIV</sequence>
<accession>A0A819Q3Y4</accession>
<protein>
    <submittedName>
        <fullName evidence="2">Uncharacterized protein</fullName>
    </submittedName>
</protein>
<reference evidence="2" key="1">
    <citation type="submission" date="2021-02" db="EMBL/GenBank/DDBJ databases">
        <authorList>
            <person name="Nowell W R."/>
        </authorList>
    </citation>
    <scope>NUCLEOTIDE SEQUENCE</scope>
</reference>
<evidence type="ECO:0000313" key="3">
    <source>
        <dbReference type="Proteomes" id="UP000663881"/>
    </source>
</evidence>
<evidence type="ECO:0000313" key="2">
    <source>
        <dbReference type="EMBL" id="CAF4018180.1"/>
    </source>
</evidence>
<keyword evidence="1" id="KW-0472">Membrane</keyword>
<dbReference type="InterPro" id="IPR011004">
    <property type="entry name" value="Trimer_LpxA-like_sf"/>
</dbReference>
<organism evidence="2 3">
    <name type="scientific">Adineta steineri</name>
    <dbReference type="NCBI Taxonomy" id="433720"/>
    <lineage>
        <taxon>Eukaryota</taxon>
        <taxon>Metazoa</taxon>
        <taxon>Spiralia</taxon>
        <taxon>Gnathifera</taxon>
        <taxon>Rotifera</taxon>
        <taxon>Eurotatoria</taxon>
        <taxon>Bdelloidea</taxon>
        <taxon>Adinetida</taxon>
        <taxon>Adinetidae</taxon>
        <taxon>Adineta</taxon>
    </lineage>
</organism>
<dbReference type="EMBL" id="CAJOAY010003369">
    <property type="protein sequence ID" value="CAF4018180.1"/>
    <property type="molecule type" value="Genomic_DNA"/>
</dbReference>
<gene>
    <name evidence="2" type="ORF">OKA104_LOCUS30796</name>
</gene>
<dbReference type="AlphaFoldDB" id="A0A819Q3Y4"/>
<proteinExistence type="predicted"/>
<dbReference type="Proteomes" id="UP000663881">
    <property type="component" value="Unassembled WGS sequence"/>
</dbReference>
<keyword evidence="1" id="KW-0812">Transmembrane</keyword>
<dbReference type="SUPFAM" id="SSF51161">
    <property type="entry name" value="Trimeric LpxA-like enzymes"/>
    <property type="match status" value="1"/>
</dbReference>